<dbReference type="Gene3D" id="2.60.40.10">
    <property type="entry name" value="Immunoglobulins"/>
    <property type="match status" value="1"/>
</dbReference>
<evidence type="ECO:0000313" key="6">
    <source>
        <dbReference type="Ensembl" id="ENSSFOP00015017045.2"/>
    </source>
</evidence>
<dbReference type="SMART" id="SM00407">
    <property type="entry name" value="IGc1"/>
    <property type="match status" value="1"/>
</dbReference>
<name>A0A8C9RNB0_SCLFO</name>
<feature type="domain" description="Ig-like" evidence="5">
    <location>
        <begin position="198"/>
        <end position="284"/>
    </location>
</feature>
<dbReference type="GO" id="GO:0006955">
    <property type="term" value="P:immune response"/>
    <property type="evidence" value="ECO:0007669"/>
    <property type="project" value="TreeGrafter"/>
</dbReference>
<dbReference type="InterPro" id="IPR050208">
    <property type="entry name" value="MHC_class-I_related"/>
</dbReference>
<evidence type="ECO:0000256" key="4">
    <source>
        <dbReference type="SAM" id="Phobius"/>
    </source>
</evidence>
<dbReference type="GO" id="GO:0005615">
    <property type="term" value="C:extracellular space"/>
    <property type="evidence" value="ECO:0007669"/>
    <property type="project" value="TreeGrafter"/>
</dbReference>
<organism evidence="6 7">
    <name type="scientific">Scleropages formosus</name>
    <name type="common">Asian bonytongue</name>
    <name type="synonym">Osteoglossum formosum</name>
    <dbReference type="NCBI Taxonomy" id="113540"/>
    <lineage>
        <taxon>Eukaryota</taxon>
        <taxon>Metazoa</taxon>
        <taxon>Chordata</taxon>
        <taxon>Craniata</taxon>
        <taxon>Vertebrata</taxon>
        <taxon>Euteleostomi</taxon>
        <taxon>Actinopterygii</taxon>
        <taxon>Neopterygii</taxon>
        <taxon>Teleostei</taxon>
        <taxon>Osteoglossocephala</taxon>
        <taxon>Osteoglossomorpha</taxon>
        <taxon>Osteoglossiformes</taxon>
        <taxon>Osteoglossidae</taxon>
        <taxon>Scleropages</taxon>
    </lineage>
</organism>
<accession>A0A8C9RNB0</accession>
<dbReference type="InterPro" id="IPR003597">
    <property type="entry name" value="Ig_C1-set"/>
</dbReference>
<proteinExistence type="inferred from homology"/>
<dbReference type="PROSITE" id="PS50835">
    <property type="entry name" value="IG_LIKE"/>
    <property type="match status" value="1"/>
</dbReference>
<dbReference type="SUPFAM" id="SSF54452">
    <property type="entry name" value="MHC antigen-recognition domain"/>
    <property type="match status" value="1"/>
</dbReference>
<dbReference type="InterPro" id="IPR011162">
    <property type="entry name" value="MHC_I/II-like_Ag-recog"/>
</dbReference>
<dbReference type="OrthoDB" id="8936120at2759"/>
<reference evidence="6 7" key="1">
    <citation type="submission" date="2019-04" db="EMBL/GenBank/DDBJ databases">
        <authorList>
            <consortium name="Wellcome Sanger Institute Data Sharing"/>
        </authorList>
    </citation>
    <scope>NUCLEOTIDE SEQUENCE [LARGE SCALE GENOMIC DNA]</scope>
</reference>
<dbReference type="PANTHER" id="PTHR16675:SF237">
    <property type="entry name" value="MHC CLASS I ANTIGEN TRANSCRIPT VARIANT 1-RELATED"/>
    <property type="match status" value="1"/>
</dbReference>
<reference evidence="6" key="3">
    <citation type="submission" date="2025-09" db="UniProtKB">
        <authorList>
            <consortium name="Ensembl"/>
        </authorList>
    </citation>
    <scope>IDENTIFICATION</scope>
</reference>
<comment type="similarity">
    <text evidence="3">Belongs to the MHC class I family.</text>
</comment>
<keyword evidence="4" id="KW-0472">Membrane</keyword>
<evidence type="ECO:0000256" key="1">
    <source>
        <dbReference type="ARBA" id="ARBA00023180"/>
    </source>
</evidence>
<dbReference type="InterPro" id="IPR007110">
    <property type="entry name" value="Ig-like_dom"/>
</dbReference>
<reference evidence="6" key="2">
    <citation type="submission" date="2025-08" db="UniProtKB">
        <authorList>
            <consortium name="Ensembl"/>
        </authorList>
    </citation>
    <scope>IDENTIFICATION</scope>
</reference>
<dbReference type="AlphaFoldDB" id="A0A8C9RNB0"/>
<dbReference type="InterPro" id="IPR036179">
    <property type="entry name" value="Ig-like_dom_sf"/>
</dbReference>
<dbReference type="GeneTree" id="ENSGT01120000271828"/>
<dbReference type="InterPro" id="IPR013783">
    <property type="entry name" value="Ig-like_fold"/>
</dbReference>
<dbReference type="PROSITE" id="PS00290">
    <property type="entry name" value="IG_MHC"/>
    <property type="match status" value="1"/>
</dbReference>
<dbReference type="InterPro" id="IPR003006">
    <property type="entry name" value="Ig/MHC_CS"/>
</dbReference>
<dbReference type="PRINTS" id="PR01638">
    <property type="entry name" value="MHCCLASSI"/>
</dbReference>
<dbReference type="Gene3D" id="3.30.500.10">
    <property type="entry name" value="MHC class I-like antigen recognition-like"/>
    <property type="match status" value="1"/>
</dbReference>
<keyword evidence="4" id="KW-0812">Transmembrane</keyword>
<dbReference type="Pfam" id="PF07654">
    <property type="entry name" value="C1-set"/>
    <property type="match status" value="1"/>
</dbReference>
<keyword evidence="2" id="KW-0393">Immunoglobulin domain</keyword>
<evidence type="ECO:0000256" key="3">
    <source>
        <dbReference type="RuleBase" id="RU004439"/>
    </source>
</evidence>
<evidence type="ECO:0000313" key="7">
    <source>
        <dbReference type="Proteomes" id="UP000694397"/>
    </source>
</evidence>
<keyword evidence="1" id="KW-0325">Glycoprotein</keyword>
<dbReference type="InterPro" id="IPR037055">
    <property type="entry name" value="MHC_I-like_Ag-recog_sf"/>
</dbReference>
<keyword evidence="4" id="KW-1133">Transmembrane helix</keyword>
<evidence type="ECO:0000256" key="2">
    <source>
        <dbReference type="ARBA" id="ARBA00023319"/>
    </source>
</evidence>
<dbReference type="Proteomes" id="UP000694397">
    <property type="component" value="Chromosome 23"/>
</dbReference>
<feature type="transmembrane region" description="Helical" evidence="4">
    <location>
        <begin position="290"/>
        <end position="314"/>
    </location>
</feature>
<dbReference type="GO" id="GO:0009897">
    <property type="term" value="C:external side of plasma membrane"/>
    <property type="evidence" value="ECO:0007669"/>
    <property type="project" value="TreeGrafter"/>
</dbReference>
<dbReference type="Ensembl" id="ENSSFOT00015017238.2">
    <property type="protein sequence ID" value="ENSSFOP00015017045.2"/>
    <property type="gene ID" value="ENSSFOG00015010134.2"/>
</dbReference>
<dbReference type="FunFam" id="3.30.500.10:FF:000001">
    <property type="entry name" value="H-2 class I histocompatibility antigen, alpha chain"/>
    <property type="match status" value="1"/>
</dbReference>
<dbReference type="InterPro" id="IPR011161">
    <property type="entry name" value="MHC_I-like_Ag-recog"/>
</dbReference>
<protein>
    <submittedName>
        <fullName evidence="6">Major histocompatibility complex class I UBA</fullName>
    </submittedName>
</protein>
<dbReference type="PANTHER" id="PTHR16675">
    <property type="entry name" value="MHC CLASS I-RELATED"/>
    <property type="match status" value="1"/>
</dbReference>
<keyword evidence="7" id="KW-1185">Reference proteome</keyword>
<dbReference type="SUPFAM" id="SSF48726">
    <property type="entry name" value="Immunoglobulin"/>
    <property type="match status" value="1"/>
</dbReference>
<evidence type="ECO:0000259" key="5">
    <source>
        <dbReference type="PROSITE" id="PS50835"/>
    </source>
</evidence>
<dbReference type="InterPro" id="IPR001039">
    <property type="entry name" value="MHC_I_a_a1/a2"/>
</dbReference>
<sequence>DKIILLTQLLGSAEGTTHSLRYVYSGTSGILDFPEFTIVGLVDEEQFVYYDSNIRRTIPRVEWVNKAADPDYWNRNTQNFIGAEQVFKNNIEVAKKRFNQTGGIHTVQQMYGCEWDDDTGTTGAHRQFGYDGEDFITLDMKTMNWVTPVIQAFPTKEKWNNDKGLTEINKNYFNQECIEWLKKYVGYGKETLQRKVRPEVSLLQKDSPSSVSCYATGFFPKSIVINWQKDGKEIHDDVETTELLPNGDGSFQIRSILRVSPEDLKNHQFSCVVDHVSLDEKMVKKWGDNMLPIIIGCVVVALLAICAAAAFFVWKKKNEAEFSHTCNIRQTLKSSLLFLLYHTCQGKT</sequence>
<dbReference type="Pfam" id="PF00129">
    <property type="entry name" value="MHC_I"/>
    <property type="match status" value="1"/>
</dbReference>